<evidence type="ECO:0000313" key="3">
    <source>
        <dbReference type="Proteomes" id="UP000663193"/>
    </source>
</evidence>
<accession>A0A7U2HVU8</accession>
<gene>
    <name evidence="2" type="ORF">JI435_428420</name>
</gene>
<dbReference type="PRINTS" id="PR00081">
    <property type="entry name" value="GDHRDH"/>
</dbReference>
<comment type="similarity">
    <text evidence="1">Belongs to the short-chain dehydrogenases/reductases (SDR) family.</text>
</comment>
<evidence type="ECO:0000313" key="2">
    <source>
        <dbReference type="EMBL" id="QRC92593.1"/>
    </source>
</evidence>
<dbReference type="OrthoDB" id="5296at2759"/>
<name>A0A7U2HVU8_PHANO</name>
<dbReference type="AlphaFoldDB" id="A0A7U2HVU8"/>
<protein>
    <recommendedName>
        <fullName evidence="4">NAD(P)-binding protein</fullName>
    </recommendedName>
</protein>
<dbReference type="OMA" id="TFWDWRG"/>
<dbReference type="EMBL" id="CP069024">
    <property type="protein sequence ID" value="QRC92593.1"/>
    <property type="molecule type" value="Genomic_DNA"/>
</dbReference>
<dbReference type="InterPro" id="IPR051468">
    <property type="entry name" value="Fungal_SecMetab_SDRs"/>
</dbReference>
<dbReference type="Pfam" id="PF00106">
    <property type="entry name" value="adh_short"/>
    <property type="match status" value="1"/>
</dbReference>
<keyword evidence="3" id="KW-1185">Reference proteome</keyword>
<evidence type="ECO:0000256" key="1">
    <source>
        <dbReference type="ARBA" id="ARBA00006484"/>
    </source>
</evidence>
<dbReference type="Proteomes" id="UP000663193">
    <property type="component" value="Chromosome 2"/>
</dbReference>
<dbReference type="InterPro" id="IPR036291">
    <property type="entry name" value="NAD(P)-bd_dom_sf"/>
</dbReference>
<dbReference type="Gene3D" id="3.40.50.720">
    <property type="entry name" value="NAD(P)-binding Rossmann-like Domain"/>
    <property type="match status" value="1"/>
</dbReference>
<organism evidence="2 3">
    <name type="scientific">Phaeosphaeria nodorum (strain SN15 / ATCC MYA-4574 / FGSC 10173)</name>
    <name type="common">Glume blotch fungus</name>
    <name type="synonym">Parastagonospora nodorum</name>
    <dbReference type="NCBI Taxonomy" id="321614"/>
    <lineage>
        <taxon>Eukaryota</taxon>
        <taxon>Fungi</taxon>
        <taxon>Dikarya</taxon>
        <taxon>Ascomycota</taxon>
        <taxon>Pezizomycotina</taxon>
        <taxon>Dothideomycetes</taxon>
        <taxon>Pleosporomycetidae</taxon>
        <taxon>Pleosporales</taxon>
        <taxon>Pleosporineae</taxon>
        <taxon>Phaeosphaeriaceae</taxon>
        <taxon>Parastagonospora</taxon>
    </lineage>
</organism>
<dbReference type="PANTHER" id="PTHR43544:SF12">
    <property type="entry name" value="NAD(P)-BINDING ROSSMANN-FOLD SUPERFAMILY PROTEIN"/>
    <property type="match status" value="1"/>
</dbReference>
<dbReference type="VEuPathDB" id="FungiDB:JI435_428420"/>
<reference evidence="3" key="1">
    <citation type="journal article" date="2021" name="BMC Genomics">
        <title>Chromosome-level genome assembly and manually-curated proteome of model necrotroph Parastagonospora nodorum Sn15 reveals a genome-wide trove of candidate effector homologs, and redundancy of virulence-related functions within an accessory chromosome.</title>
        <authorList>
            <person name="Bertazzoni S."/>
            <person name="Jones D.A.B."/>
            <person name="Phan H.T."/>
            <person name="Tan K.-C."/>
            <person name="Hane J.K."/>
        </authorList>
    </citation>
    <scope>NUCLEOTIDE SEQUENCE [LARGE SCALE GENOMIC DNA]</scope>
    <source>
        <strain evidence="3">SN15 / ATCC MYA-4574 / FGSC 10173)</strain>
    </source>
</reference>
<dbReference type="CDD" id="cd05325">
    <property type="entry name" value="carb_red_sniffer_like_SDR_c"/>
    <property type="match status" value="1"/>
</dbReference>
<sequence>MWASDTNSAWILVPFVRSVVCTIATHVNAAVRLHRLAVCLLHNSLLPTQLAQLFTTEERANLTEQAKQLRRMKGLGKSVLVIGASRGIGLQFVRTLVEQKYTVWGTVRPQSNRVPAAEMLHSLGAKVLVLDFLDEQSIIAASKAIEVSGKLDVLINCGGADTAPRSWEEETQDTILTKFKIMGPFLATKHFAPLLSPGSPGKIINISSDPASIKDTDGGRMSYRMAKASLNMQTASRAADFKASNTNIAIVAVHPGRVPTDLSGGKGDVDLVESVQGMVKIMEGMDMESSGRFLYYNGEEMSW</sequence>
<dbReference type="SUPFAM" id="SSF51735">
    <property type="entry name" value="NAD(P)-binding Rossmann-fold domains"/>
    <property type="match status" value="1"/>
</dbReference>
<evidence type="ECO:0008006" key="4">
    <source>
        <dbReference type="Google" id="ProtNLM"/>
    </source>
</evidence>
<dbReference type="KEGG" id="pno:SNOG_08354"/>
<proteinExistence type="inferred from homology"/>
<dbReference type="RefSeq" id="XP_001798673.1">
    <property type="nucleotide sequence ID" value="XM_001798621.1"/>
</dbReference>
<dbReference type="PANTHER" id="PTHR43544">
    <property type="entry name" value="SHORT-CHAIN DEHYDROGENASE/REDUCTASE"/>
    <property type="match status" value="1"/>
</dbReference>
<dbReference type="InterPro" id="IPR002347">
    <property type="entry name" value="SDR_fam"/>
</dbReference>